<dbReference type="PANTHER" id="PTHR43567:SF1">
    <property type="entry name" value="FLAVOREDOXIN"/>
    <property type="match status" value="1"/>
</dbReference>
<proteinExistence type="inferred from homology"/>
<dbReference type="GO" id="GO:0010181">
    <property type="term" value="F:FMN binding"/>
    <property type="evidence" value="ECO:0007669"/>
    <property type="project" value="InterPro"/>
</dbReference>
<organism evidence="6 7">
    <name type="scientific">Mycena sanguinolenta</name>
    <dbReference type="NCBI Taxonomy" id="230812"/>
    <lineage>
        <taxon>Eukaryota</taxon>
        <taxon>Fungi</taxon>
        <taxon>Dikarya</taxon>
        <taxon>Basidiomycota</taxon>
        <taxon>Agaricomycotina</taxon>
        <taxon>Agaricomycetes</taxon>
        <taxon>Agaricomycetidae</taxon>
        <taxon>Agaricales</taxon>
        <taxon>Marasmiineae</taxon>
        <taxon>Mycenaceae</taxon>
        <taxon>Mycena</taxon>
    </lineage>
</organism>
<sequence length="258" mass="28168">MPPKRKPQNQGEESPRAKRRSRRNQDAAAKAGVSASSKAVATRTDQPLASGGKSRDGQAEDLAKETSSFTSYPVSKVYRLIEPGPVLLVTTGSFADGTHNIMTIGFHMVMQHESPPLIGISLGPWDASFAVLKKRRECVLAVPSVEMAATVVDVGNCSSDDGVDKWTKFGLKALPANKVDAPLVGGPDVIANIECVVEDTKMVGKYSMWVLKAVKAWQNPQKMETGRMFHHRGDGTFVVDGEVLNLQDRMVKWKEYQD</sequence>
<feature type="region of interest" description="Disordered" evidence="4">
    <location>
        <begin position="1"/>
        <end position="66"/>
    </location>
</feature>
<name>A0A8H6Z5Z8_9AGAR</name>
<dbReference type="InterPro" id="IPR052174">
    <property type="entry name" value="Flavoredoxin"/>
</dbReference>
<evidence type="ECO:0000256" key="2">
    <source>
        <dbReference type="ARBA" id="ARBA00022630"/>
    </source>
</evidence>
<comment type="similarity">
    <text evidence="3">Belongs to the flavoredoxin family.</text>
</comment>
<dbReference type="Pfam" id="PF01613">
    <property type="entry name" value="Flavin_Reduct"/>
    <property type="match status" value="1"/>
</dbReference>
<evidence type="ECO:0000256" key="3">
    <source>
        <dbReference type="ARBA" id="ARBA00038054"/>
    </source>
</evidence>
<dbReference type="EMBL" id="JACAZH010000004">
    <property type="protein sequence ID" value="KAF7369890.1"/>
    <property type="molecule type" value="Genomic_DNA"/>
</dbReference>
<protein>
    <submittedName>
        <fullName evidence="6">Putative flavin reductase</fullName>
    </submittedName>
</protein>
<comment type="caution">
    <text evidence="6">The sequence shown here is derived from an EMBL/GenBank/DDBJ whole genome shotgun (WGS) entry which is preliminary data.</text>
</comment>
<evidence type="ECO:0000313" key="6">
    <source>
        <dbReference type="EMBL" id="KAF7369890.1"/>
    </source>
</evidence>
<gene>
    <name evidence="6" type="ORF">MSAN_00618400</name>
</gene>
<dbReference type="Proteomes" id="UP000623467">
    <property type="component" value="Unassembled WGS sequence"/>
</dbReference>
<dbReference type="AlphaFoldDB" id="A0A8H6Z5Z8"/>
<dbReference type="OrthoDB" id="2145000at2759"/>
<keyword evidence="7" id="KW-1185">Reference proteome</keyword>
<evidence type="ECO:0000256" key="4">
    <source>
        <dbReference type="SAM" id="MobiDB-lite"/>
    </source>
</evidence>
<dbReference type="InterPro" id="IPR012349">
    <property type="entry name" value="Split_barrel_FMN-bd"/>
</dbReference>
<evidence type="ECO:0000259" key="5">
    <source>
        <dbReference type="SMART" id="SM00903"/>
    </source>
</evidence>
<comment type="cofactor">
    <cofactor evidence="1">
        <name>FMN</name>
        <dbReference type="ChEBI" id="CHEBI:58210"/>
    </cofactor>
</comment>
<keyword evidence="2" id="KW-0285">Flavoprotein</keyword>
<dbReference type="Gene3D" id="2.30.110.10">
    <property type="entry name" value="Electron Transport, Fmn-binding Protein, Chain A"/>
    <property type="match status" value="1"/>
</dbReference>
<dbReference type="SUPFAM" id="SSF50475">
    <property type="entry name" value="FMN-binding split barrel"/>
    <property type="match status" value="1"/>
</dbReference>
<dbReference type="SMART" id="SM00903">
    <property type="entry name" value="Flavin_Reduct"/>
    <property type="match status" value="1"/>
</dbReference>
<evidence type="ECO:0000313" key="7">
    <source>
        <dbReference type="Proteomes" id="UP000623467"/>
    </source>
</evidence>
<dbReference type="InterPro" id="IPR002563">
    <property type="entry name" value="Flavin_Rdtase-like_dom"/>
</dbReference>
<evidence type="ECO:0000256" key="1">
    <source>
        <dbReference type="ARBA" id="ARBA00001917"/>
    </source>
</evidence>
<reference evidence="6" key="1">
    <citation type="submission" date="2020-05" db="EMBL/GenBank/DDBJ databases">
        <title>Mycena genomes resolve the evolution of fungal bioluminescence.</title>
        <authorList>
            <person name="Tsai I.J."/>
        </authorList>
    </citation>
    <scope>NUCLEOTIDE SEQUENCE</scope>
    <source>
        <strain evidence="6">160909Yilan</strain>
    </source>
</reference>
<feature type="domain" description="Flavin reductase like" evidence="5">
    <location>
        <begin position="79"/>
        <end position="231"/>
    </location>
</feature>
<feature type="compositionally biased region" description="Low complexity" evidence="4">
    <location>
        <begin position="27"/>
        <end position="41"/>
    </location>
</feature>
<feature type="compositionally biased region" description="Basic and acidic residues" evidence="4">
    <location>
        <begin position="53"/>
        <end position="64"/>
    </location>
</feature>
<dbReference type="PANTHER" id="PTHR43567">
    <property type="entry name" value="FLAVOREDOXIN-RELATED-RELATED"/>
    <property type="match status" value="1"/>
</dbReference>
<accession>A0A8H6Z5Z8</accession>